<evidence type="ECO:0000256" key="7">
    <source>
        <dbReference type="ARBA" id="ARBA00023242"/>
    </source>
</evidence>
<dbReference type="CDD" id="cd03754">
    <property type="entry name" value="proteasome_alpha_type_6"/>
    <property type="match status" value="1"/>
</dbReference>
<comment type="subcellular location">
    <subcellularLocation>
        <location evidence="10">Cytoplasm</location>
    </subcellularLocation>
    <subcellularLocation>
        <location evidence="10">Nucleus</location>
    </subcellularLocation>
</comment>
<dbReference type="PROSITE" id="PS51475">
    <property type="entry name" value="PROTEASOME_ALPHA_2"/>
    <property type="match status" value="1"/>
</dbReference>
<evidence type="ECO:0000256" key="8">
    <source>
        <dbReference type="ARBA" id="ARBA00062366"/>
    </source>
</evidence>
<name>H3BG01_LATCH</name>
<dbReference type="InterPro" id="IPR000426">
    <property type="entry name" value="Proteasome_asu_N"/>
</dbReference>
<keyword evidence="5" id="KW-0007">Acetylation</keyword>
<sequence length="246" mass="27384">MSRGSSAGFDRHITIFSPEGRLYQVEYAFKAINQGGLTTVAMKGDDSVVVVTQKKVPDKLLEPSTMTNMYRLTDKIGCVMTGMIADGRSQVQRARYEAAEWKYKYGYDIPVDMLCKRIADISQVYTQNAEMRPLGCCMMLIGIDDEFGPQLYKCDPAGYYCSFKATSAGVKQTEANSYLEKKIKKADSLSLGKTTELAITCLSTVLSLDFKSNEIEVGVVSKDNPKFRILKEAEIETHLVAIAERD</sequence>
<dbReference type="MEROPS" id="T01.971"/>
<dbReference type="InterPro" id="IPR023332">
    <property type="entry name" value="Proteasome_alpha-type"/>
</dbReference>
<reference evidence="12" key="3">
    <citation type="submission" date="2025-09" db="UniProtKB">
        <authorList>
            <consortium name="Ensembl"/>
        </authorList>
    </citation>
    <scope>IDENTIFICATION</scope>
</reference>
<evidence type="ECO:0000256" key="9">
    <source>
        <dbReference type="PROSITE-ProRule" id="PRU00808"/>
    </source>
</evidence>
<dbReference type="HOGENOM" id="CLU_035750_4_1_1"/>
<dbReference type="GO" id="GO:0019773">
    <property type="term" value="C:proteasome core complex, alpha-subunit complex"/>
    <property type="evidence" value="ECO:0007669"/>
    <property type="project" value="UniProtKB-UniRule"/>
</dbReference>
<dbReference type="OMA" id="EIGCIMT"/>
<evidence type="ECO:0000256" key="2">
    <source>
        <dbReference type="ARBA" id="ARBA00022490"/>
    </source>
</evidence>
<dbReference type="STRING" id="7897.ENSLACP00000020822"/>
<keyword evidence="6" id="KW-0325">Glycoprotein</keyword>
<dbReference type="Pfam" id="PF00227">
    <property type="entry name" value="Proteasome"/>
    <property type="match status" value="1"/>
</dbReference>
<evidence type="ECO:0000256" key="6">
    <source>
        <dbReference type="ARBA" id="ARBA00023180"/>
    </source>
</evidence>
<evidence type="ECO:0000313" key="12">
    <source>
        <dbReference type="Ensembl" id="ENSLACP00000020822.2"/>
    </source>
</evidence>
<dbReference type="Ensembl" id="ENSLACT00000020962.2">
    <property type="protein sequence ID" value="ENSLACP00000020822.2"/>
    <property type="gene ID" value="ENSLACG00000018292.2"/>
</dbReference>
<dbReference type="GeneID" id="102365446"/>
<dbReference type="SUPFAM" id="SSF56235">
    <property type="entry name" value="N-terminal nucleophile aminohydrolases (Ntn hydrolases)"/>
    <property type="match status" value="1"/>
</dbReference>
<keyword evidence="2 10" id="KW-0963">Cytoplasm</keyword>
<dbReference type="InterPro" id="IPR001353">
    <property type="entry name" value="Proteasome_sua/b"/>
</dbReference>
<comment type="function">
    <text evidence="1">Component of the 20S core proteasome complex involved in the proteolytic degradation of most intracellular proteins. This complex plays numerous essential roles within the cell by associating with different regulatory particles. Associated with two 19S regulatory particles, forms the 26S proteasome and thus participates in the ATP-dependent degradation of ubiquitinated proteins. The 26S proteasome plays a key role in the maintenance of protein homeostasis by removing misfolded or damaged proteins that could impair cellular functions, and by removing proteins whose functions are no longer required. Associated with the PA200 or PA28, the 20S proteasome mediates ubiquitin-independent protein degradation. This type of proteolysis is required in several pathways including spermatogenesis (20S-PA200 complex) or generation of a subset of MHC class I-presented antigenic peptides (20S-PA28 complex).</text>
</comment>
<proteinExistence type="inferred from homology"/>
<evidence type="ECO:0000256" key="3">
    <source>
        <dbReference type="ARBA" id="ARBA00022553"/>
    </source>
</evidence>
<accession>H3BG01</accession>
<comment type="similarity">
    <text evidence="9 10">Belongs to the peptidase T1A family.</text>
</comment>
<keyword evidence="13" id="KW-1185">Reference proteome</keyword>
<dbReference type="NCBIfam" id="NF003075">
    <property type="entry name" value="PRK03996.1"/>
    <property type="match status" value="1"/>
</dbReference>
<evidence type="ECO:0000313" key="13">
    <source>
        <dbReference type="Proteomes" id="UP000008672"/>
    </source>
</evidence>
<reference evidence="13" key="1">
    <citation type="submission" date="2011-08" db="EMBL/GenBank/DDBJ databases">
        <title>The draft genome of Latimeria chalumnae.</title>
        <authorList>
            <person name="Di Palma F."/>
            <person name="Alfoldi J."/>
            <person name="Johnson J."/>
            <person name="Berlin A."/>
            <person name="Gnerre S."/>
            <person name="Jaffe D."/>
            <person name="MacCallum I."/>
            <person name="Young S."/>
            <person name="Walker B.J."/>
            <person name="Lander E."/>
            <person name="Lindblad-Toh K."/>
        </authorList>
    </citation>
    <scope>NUCLEOTIDE SEQUENCE [LARGE SCALE GENOMIC DNA]</scope>
    <source>
        <strain evidence="13">Wild caught</strain>
    </source>
</reference>
<evidence type="ECO:0000259" key="11">
    <source>
        <dbReference type="PROSITE" id="PS00388"/>
    </source>
</evidence>
<keyword evidence="7 10" id="KW-0539">Nucleus</keyword>
<evidence type="ECO:0000256" key="4">
    <source>
        <dbReference type="ARBA" id="ARBA00022942"/>
    </source>
</evidence>
<dbReference type="Pfam" id="PF10584">
    <property type="entry name" value="Proteasome_A_N"/>
    <property type="match status" value="1"/>
</dbReference>
<dbReference type="FunFam" id="3.60.20.10:FF:000020">
    <property type="entry name" value="Proteasome subunit alpha type"/>
    <property type="match status" value="1"/>
</dbReference>
<dbReference type="OrthoDB" id="5835702at2759"/>
<dbReference type="InterPro" id="IPR050115">
    <property type="entry name" value="Proteasome_alpha"/>
</dbReference>
<dbReference type="AlphaFoldDB" id="H3BG01"/>
<gene>
    <name evidence="12" type="primary">LOC102365446</name>
</gene>
<feature type="domain" description="Proteasome alpha-type subunits" evidence="11">
    <location>
        <begin position="9"/>
        <end position="31"/>
    </location>
</feature>
<dbReference type="GO" id="GO:0005737">
    <property type="term" value="C:cytoplasm"/>
    <property type="evidence" value="ECO:0007669"/>
    <property type="project" value="UniProtKB-SubCell"/>
</dbReference>
<dbReference type="Gene3D" id="3.60.20.10">
    <property type="entry name" value="Glutamine Phosphoribosylpyrophosphate, subunit 1, domain 1"/>
    <property type="match status" value="1"/>
</dbReference>
<reference evidence="12" key="2">
    <citation type="submission" date="2025-08" db="UniProtKB">
        <authorList>
            <consortium name="Ensembl"/>
        </authorList>
    </citation>
    <scope>IDENTIFICATION</scope>
</reference>
<dbReference type="EMBL" id="AFYH01010062">
    <property type="status" value="NOT_ANNOTATED_CDS"/>
    <property type="molecule type" value="Genomic_DNA"/>
</dbReference>
<keyword evidence="4 9" id="KW-0647">Proteasome</keyword>
<dbReference type="EMBL" id="AFYH01010061">
    <property type="status" value="NOT_ANNOTATED_CDS"/>
    <property type="molecule type" value="Genomic_DNA"/>
</dbReference>
<organism evidence="12 13">
    <name type="scientific">Latimeria chalumnae</name>
    <name type="common">Coelacanth</name>
    <dbReference type="NCBI Taxonomy" id="7897"/>
    <lineage>
        <taxon>Eukaryota</taxon>
        <taxon>Metazoa</taxon>
        <taxon>Chordata</taxon>
        <taxon>Craniata</taxon>
        <taxon>Vertebrata</taxon>
        <taxon>Euteleostomi</taxon>
        <taxon>Coelacanthiformes</taxon>
        <taxon>Coelacanthidae</taxon>
        <taxon>Latimeria</taxon>
    </lineage>
</organism>
<dbReference type="RefSeq" id="XP_005987928.1">
    <property type="nucleotide sequence ID" value="XM_005987866.3"/>
</dbReference>
<dbReference type="Proteomes" id="UP000008672">
    <property type="component" value="Unassembled WGS sequence"/>
</dbReference>
<dbReference type="Bgee" id="ENSLACG00000018292">
    <property type="expression patterns" value="Expressed in pelvic fin and 3 other cell types or tissues"/>
</dbReference>
<dbReference type="KEGG" id="lcm:102365446"/>
<dbReference type="SMART" id="SM00948">
    <property type="entry name" value="Proteasome_A_N"/>
    <property type="match status" value="1"/>
</dbReference>
<dbReference type="InterPro" id="IPR034642">
    <property type="entry name" value="Proteasome_subunit_alpha6"/>
</dbReference>
<dbReference type="GO" id="GO:0006511">
    <property type="term" value="P:ubiquitin-dependent protein catabolic process"/>
    <property type="evidence" value="ECO:0007669"/>
    <property type="project" value="InterPro"/>
</dbReference>
<protein>
    <recommendedName>
        <fullName evidence="10">Proteasome subunit alpha type</fullName>
    </recommendedName>
</protein>
<evidence type="ECO:0000256" key="1">
    <source>
        <dbReference type="ARBA" id="ARBA00003876"/>
    </source>
</evidence>
<keyword evidence="3" id="KW-0597">Phosphoprotein</keyword>
<dbReference type="PROSITE" id="PS00388">
    <property type="entry name" value="PROTEASOME_ALPHA_1"/>
    <property type="match status" value="1"/>
</dbReference>
<evidence type="ECO:0000256" key="5">
    <source>
        <dbReference type="ARBA" id="ARBA00022990"/>
    </source>
</evidence>
<dbReference type="eggNOG" id="KOG0182">
    <property type="taxonomic scope" value="Eukaryota"/>
</dbReference>
<dbReference type="InParanoid" id="H3BG01"/>
<evidence type="ECO:0000256" key="10">
    <source>
        <dbReference type="RuleBase" id="RU000551"/>
    </source>
</evidence>
<dbReference type="PANTHER" id="PTHR11599">
    <property type="entry name" value="PROTEASOME SUBUNIT ALPHA/BETA"/>
    <property type="match status" value="1"/>
</dbReference>
<dbReference type="GeneTree" id="ENSGT00550000074807"/>
<dbReference type="GO" id="GO:0005634">
    <property type="term" value="C:nucleus"/>
    <property type="evidence" value="ECO:0007669"/>
    <property type="project" value="UniProtKB-SubCell"/>
</dbReference>
<comment type="subunit">
    <text evidence="8">The 26S proteasome consists of a 20S proteasome core and two 19S regulatory subunits. The 20S proteasome core is a barrel-shaped complex made of 28 subunits that are arranged in four stacked rings. The two outer rings are each formed by seven alpha subunits, and the two inner rings are formed by seven beta subunits. The proteolytic activity is exerted by three beta-subunits PSMB5, PSMB6 and PSMB7. Interacts with ALKBH4.</text>
</comment>
<dbReference type="InterPro" id="IPR029055">
    <property type="entry name" value="Ntn_hydrolases_N"/>
</dbReference>